<dbReference type="GO" id="GO:0016052">
    <property type="term" value="P:carbohydrate catabolic process"/>
    <property type="evidence" value="ECO:0007669"/>
    <property type="project" value="InterPro"/>
</dbReference>
<dbReference type="AlphaFoldDB" id="A0A380RTN2"/>
<accession>A0A380RTN2</accession>
<evidence type="ECO:0000313" key="3">
    <source>
        <dbReference type="Proteomes" id="UP000255423"/>
    </source>
</evidence>
<proteinExistence type="predicted"/>
<dbReference type="CDD" id="cd09620">
    <property type="entry name" value="CBM9_like_3"/>
    <property type="match status" value="1"/>
</dbReference>
<feature type="domain" description="Carbohydrate-binding" evidence="1">
    <location>
        <begin position="16"/>
        <end position="181"/>
    </location>
</feature>
<dbReference type="Pfam" id="PF16011">
    <property type="entry name" value="CBM9_2"/>
    <property type="match status" value="1"/>
</dbReference>
<dbReference type="Gene3D" id="2.60.40.1190">
    <property type="match status" value="1"/>
</dbReference>
<protein>
    <submittedName>
        <fullName evidence="2">Carbohydrate-binding family 9</fullName>
    </submittedName>
</protein>
<dbReference type="SUPFAM" id="SSF49344">
    <property type="entry name" value="CBD9-like"/>
    <property type="match status" value="1"/>
</dbReference>
<name>A0A380RTN2_FIBSU</name>
<evidence type="ECO:0000313" key="2">
    <source>
        <dbReference type="EMBL" id="SUQ18923.1"/>
    </source>
</evidence>
<reference evidence="2 3" key="1">
    <citation type="submission" date="2017-08" db="EMBL/GenBank/DDBJ databases">
        <authorList>
            <person name="de Groot N.N."/>
        </authorList>
    </citation>
    <scope>NUCLEOTIDE SEQUENCE [LARGE SCALE GENOMIC DNA]</scope>
    <source>
        <strain evidence="2 3">HM2</strain>
    </source>
</reference>
<dbReference type="GO" id="GO:0030246">
    <property type="term" value="F:carbohydrate binding"/>
    <property type="evidence" value="ECO:0007669"/>
    <property type="project" value="InterPro"/>
</dbReference>
<dbReference type="GO" id="GO:0004553">
    <property type="term" value="F:hydrolase activity, hydrolyzing O-glycosyl compounds"/>
    <property type="evidence" value="ECO:0007669"/>
    <property type="project" value="InterPro"/>
</dbReference>
<dbReference type="EMBL" id="UHJL01000001">
    <property type="protein sequence ID" value="SUQ18923.1"/>
    <property type="molecule type" value="Genomic_DNA"/>
</dbReference>
<dbReference type="Proteomes" id="UP000255423">
    <property type="component" value="Unassembled WGS sequence"/>
</dbReference>
<sequence>MLLKPNMKWTANQEIIHPMVTAEFSQTPNNVVVKFTVEEPVDCYRAAVQEDNGRSWEDSCVEIFLQNPANPAEYFNFETTSRGFVLAARGKDRNNRQTLPLEDIAKIKRSGTAPSIQDDSVYWTMSIEIPAEIFGIKSFDAPLRGNLYKCADKANTPHYLSAFRIETEKPDFHRPEFFQILE</sequence>
<dbReference type="InterPro" id="IPR010502">
    <property type="entry name" value="Carb-bd_dom_fam9"/>
</dbReference>
<gene>
    <name evidence="2" type="ORF">SAMN05661053_0145</name>
</gene>
<evidence type="ECO:0000259" key="1">
    <source>
        <dbReference type="Pfam" id="PF16011"/>
    </source>
</evidence>
<organism evidence="2 3">
    <name type="scientific">Fibrobacter succinogenes</name>
    <name type="common">Bacteroides succinogenes</name>
    <dbReference type="NCBI Taxonomy" id="833"/>
    <lineage>
        <taxon>Bacteria</taxon>
        <taxon>Pseudomonadati</taxon>
        <taxon>Fibrobacterota</taxon>
        <taxon>Fibrobacteria</taxon>
        <taxon>Fibrobacterales</taxon>
        <taxon>Fibrobacteraceae</taxon>
        <taxon>Fibrobacter</taxon>
    </lineage>
</organism>